<evidence type="ECO:0000256" key="1">
    <source>
        <dbReference type="SAM" id="Coils"/>
    </source>
</evidence>
<dbReference type="Gene3D" id="3.30.930.30">
    <property type="match status" value="1"/>
</dbReference>
<geneLocation type="plasmid" evidence="2">
    <name>pTD1</name>
</geneLocation>
<keyword evidence="1" id="KW-0175">Coiled coil</keyword>
<evidence type="ECO:0000313" key="2">
    <source>
        <dbReference type="EMBL" id="AAA98364.1"/>
    </source>
</evidence>
<name>Q52058_9ZZZZ</name>
<organism evidence="2">
    <name type="scientific">Plasmid pTD1</name>
    <dbReference type="NCBI Taxonomy" id="2642"/>
    <lineage>
        <taxon>other sequences</taxon>
        <taxon>plasmids</taxon>
    </lineage>
</organism>
<keyword evidence="2" id="KW-0614">Plasmid</keyword>
<dbReference type="AlphaFoldDB" id="Q52058"/>
<dbReference type="Pfam" id="PF01076">
    <property type="entry name" value="Mob_Pre"/>
    <property type="match status" value="1"/>
</dbReference>
<protein>
    <submittedName>
        <fullName evidence="2">(from Treponema denticola, ATCC 33520) replicative protein protein</fullName>
    </submittedName>
</protein>
<dbReference type="CDD" id="cd17242">
    <property type="entry name" value="MobM_relaxase"/>
    <property type="match status" value="1"/>
</dbReference>
<dbReference type="PIR" id="B41845">
    <property type="entry name" value="B41845"/>
</dbReference>
<dbReference type="NCBIfam" id="NF041497">
    <property type="entry name" value="MobV"/>
    <property type="match status" value="1"/>
</dbReference>
<accession>Q52058</accession>
<sequence length="235" mass="27321">MASNNFCILRFQKIKSAIAVRRRLKHNSRINQPENANPEKSNLNQYFNSYDEALEIYKKQLPEKVRKNAVHAVEILITASPEILSKMTFQEQKNYFNQSLAWAENQLGGREILLSACIHRDEATPHLHMIFMPLKEKKLNANYYIGGSKHKMIELQDDFYKNVGQKFKMDRGRPAAITKAKHLNSRDYLAKKGQELADKEKQLNAKQEALLKFSNALSKVQKKELKKALDKEFER</sequence>
<reference evidence="2" key="1">
    <citation type="journal article" date="1992" name="J. Bacteriol.">
        <title>Homology of a plasmid from the spirochete Treponema denticola with the single-stranded DNA plasmids.</title>
        <authorList>
            <person name="MacDougall J."/>
            <person name="Margarita D."/>
            <person name="Saint Girons I."/>
        </authorList>
    </citation>
    <scope>NUCLEOTIDE SEQUENCE</scope>
    <source>
        <plasmid evidence="2">pTD1</plasmid>
    </source>
</reference>
<dbReference type="InterPro" id="IPR001668">
    <property type="entry name" value="Mob_Pre"/>
</dbReference>
<proteinExistence type="predicted"/>
<dbReference type="GO" id="GO:0006310">
    <property type="term" value="P:DNA recombination"/>
    <property type="evidence" value="ECO:0007669"/>
    <property type="project" value="InterPro"/>
</dbReference>
<dbReference type="EMBL" id="M87856">
    <property type="protein sequence ID" value="AAA98364.1"/>
    <property type="molecule type" value="Genomic_DNA"/>
</dbReference>
<feature type="coiled-coil region" evidence="1">
    <location>
        <begin position="189"/>
        <end position="216"/>
    </location>
</feature>
<dbReference type="GO" id="GO:0003677">
    <property type="term" value="F:DNA binding"/>
    <property type="evidence" value="ECO:0007669"/>
    <property type="project" value="InterPro"/>
</dbReference>